<name>A0A2H0W4I7_9BACT</name>
<keyword evidence="1" id="KW-0472">Membrane</keyword>
<dbReference type="PANTHER" id="PTHR42709">
    <property type="entry name" value="ALKALINE PHOSPHATASE LIKE PROTEIN"/>
    <property type="match status" value="1"/>
</dbReference>
<feature type="domain" description="VTT" evidence="2">
    <location>
        <begin position="28"/>
        <end position="153"/>
    </location>
</feature>
<feature type="transmembrane region" description="Helical" evidence="1">
    <location>
        <begin position="168"/>
        <end position="187"/>
    </location>
</feature>
<keyword evidence="1" id="KW-1133">Transmembrane helix</keyword>
<feature type="transmembrane region" description="Helical" evidence="1">
    <location>
        <begin position="133"/>
        <end position="162"/>
    </location>
</feature>
<gene>
    <name evidence="3" type="ORF">COT80_01480</name>
</gene>
<dbReference type="Proteomes" id="UP000229056">
    <property type="component" value="Unassembled WGS sequence"/>
</dbReference>
<evidence type="ECO:0000313" key="4">
    <source>
        <dbReference type="Proteomes" id="UP000229056"/>
    </source>
</evidence>
<dbReference type="EMBL" id="PEZY01000005">
    <property type="protein sequence ID" value="PIS06224.1"/>
    <property type="molecule type" value="Genomic_DNA"/>
</dbReference>
<dbReference type="Pfam" id="PF09335">
    <property type="entry name" value="VTT_dom"/>
    <property type="match status" value="1"/>
</dbReference>
<accession>A0A2H0W4I7</accession>
<dbReference type="InterPro" id="IPR032816">
    <property type="entry name" value="VTT_dom"/>
</dbReference>
<organism evidence="3 4">
    <name type="scientific">Candidatus Buchananbacteria bacterium CG10_big_fil_rev_8_21_14_0_10_33_19</name>
    <dbReference type="NCBI Taxonomy" id="1974525"/>
    <lineage>
        <taxon>Bacteria</taxon>
        <taxon>Candidatus Buchananiibacteriota</taxon>
    </lineage>
</organism>
<feature type="transmembrane region" description="Helical" evidence="1">
    <location>
        <begin position="46"/>
        <end position="67"/>
    </location>
</feature>
<dbReference type="PANTHER" id="PTHR42709:SF2">
    <property type="entry name" value="INNER MEMBRANE PROTEIN YOHD"/>
    <property type="match status" value="1"/>
</dbReference>
<comment type="caution">
    <text evidence="3">The sequence shown here is derived from an EMBL/GenBank/DDBJ whole genome shotgun (WGS) entry which is preliminary data.</text>
</comment>
<keyword evidence="1" id="KW-0812">Transmembrane</keyword>
<evidence type="ECO:0000313" key="3">
    <source>
        <dbReference type="EMBL" id="PIS06224.1"/>
    </source>
</evidence>
<evidence type="ECO:0000256" key="1">
    <source>
        <dbReference type="SAM" id="Phobius"/>
    </source>
</evidence>
<sequence>METLIPIIIEIIKQYGYVIVFFGTIFAGEIVVLAAVFLATLNILNIYLVILFSLAGVIVADNLWYLVGTKLKIFLDYFKKYFGGNKYQKKLTLFGEKFHNNYRYYLVMSKFIYGFRILTVLTSGYQKIPYKKFLVFNLIGTVSEMTIIVFFGYFIGISWTYLGQYSGYARYYALFGLLILFVIRYLFKRLNKL</sequence>
<dbReference type="InterPro" id="IPR051311">
    <property type="entry name" value="DedA_domain"/>
</dbReference>
<evidence type="ECO:0000259" key="2">
    <source>
        <dbReference type="Pfam" id="PF09335"/>
    </source>
</evidence>
<protein>
    <recommendedName>
        <fullName evidence="2">VTT domain-containing protein</fullName>
    </recommendedName>
</protein>
<feature type="transmembrane region" description="Helical" evidence="1">
    <location>
        <begin position="102"/>
        <end position="121"/>
    </location>
</feature>
<dbReference type="AlphaFoldDB" id="A0A2H0W4I7"/>
<feature type="transmembrane region" description="Helical" evidence="1">
    <location>
        <begin position="15"/>
        <end position="39"/>
    </location>
</feature>
<dbReference type="GO" id="GO:0005886">
    <property type="term" value="C:plasma membrane"/>
    <property type="evidence" value="ECO:0007669"/>
    <property type="project" value="TreeGrafter"/>
</dbReference>
<reference evidence="4" key="1">
    <citation type="submission" date="2017-09" db="EMBL/GenBank/DDBJ databases">
        <title>Depth-based differentiation of microbial function through sediment-hosted aquifers and enrichment of novel symbionts in the deep terrestrial subsurface.</title>
        <authorList>
            <person name="Probst A.J."/>
            <person name="Ladd B."/>
            <person name="Jarett J.K."/>
            <person name="Geller-Mcgrath D.E."/>
            <person name="Sieber C.M.K."/>
            <person name="Emerson J.B."/>
            <person name="Anantharaman K."/>
            <person name="Thomas B.C."/>
            <person name="Malmstrom R."/>
            <person name="Stieglmeier M."/>
            <person name="Klingl A."/>
            <person name="Woyke T."/>
            <person name="Ryan C.M."/>
            <person name="Banfield J.F."/>
        </authorList>
    </citation>
    <scope>NUCLEOTIDE SEQUENCE [LARGE SCALE GENOMIC DNA]</scope>
</reference>
<proteinExistence type="predicted"/>